<reference evidence="1 2" key="1">
    <citation type="journal article" date="2019" name="Commun. Biol.">
        <title>The bagworm genome reveals a unique fibroin gene that provides high tensile strength.</title>
        <authorList>
            <person name="Kono N."/>
            <person name="Nakamura H."/>
            <person name="Ohtoshi R."/>
            <person name="Tomita M."/>
            <person name="Numata K."/>
            <person name="Arakawa K."/>
        </authorList>
    </citation>
    <scope>NUCLEOTIDE SEQUENCE [LARGE SCALE GENOMIC DNA]</scope>
</reference>
<dbReference type="Proteomes" id="UP000299102">
    <property type="component" value="Unassembled WGS sequence"/>
</dbReference>
<protein>
    <submittedName>
        <fullName evidence="1">Uncharacterized protein</fullName>
    </submittedName>
</protein>
<organism evidence="1 2">
    <name type="scientific">Eumeta variegata</name>
    <name type="common">Bagworm moth</name>
    <name type="synonym">Eumeta japonica</name>
    <dbReference type="NCBI Taxonomy" id="151549"/>
    <lineage>
        <taxon>Eukaryota</taxon>
        <taxon>Metazoa</taxon>
        <taxon>Ecdysozoa</taxon>
        <taxon>Arthropoda</taxon>
        <taxon>Hexapoda</taxon>
        <taxon>Insecta</taxon>
        <taxon>Pterygota</taxon>
        <taxon>Neoptera</taxon>
        <taxon>Endopterygota</taxon>
        <taxon>Lepidoptera</taxon>
        <taxon>Glossata</taxon>
        <taxon>Ditrysia</taxon>
        <taxon>Tineoidea</taxon>
        <taxon>Psychidae</taxon>
        <taxon>Oiketicinae</taxon>
        <taxon>Eumeta</taxon>
    </lineage>
</organism>
<proteinExistence type="predicted"/>
<accession>A0A4C1XZJ2</accession>
<evidence type="ECO:0000313" key="1">
    <source>
        <dbReference type="EMBL" id="GBP67982.1"/>
    </source>
</evidence>
<evidence type="ECO:0000313" key="2">
    <source>
        <dbReference type="Proteomes" id="UP000299102"/>
    </source>
</evidence>
<keyword evidence="2" id="KW-1185">Reference proteome</keyword>
<dbReference type="AlphaFoldDB" id="A0A4C1XZJ2"/>
<dbReference type="EMBL" id="BGZK01000998">
    <property type="protein sequence ID" value="GBP67982.1"/>
    <property type="molecule type" value="Genomic_DNA"/>
</dbReference>
<comment type="caution">
    <text evidence="1">The sequence shown here is derived from an EMBL/GenBank/DDBJ whole genome shotgun (WGS) entry which is preliminary data.</text>
</comment>
<name>A0A4C1XZJ2_EUMVA</name>
<gene>
    <name evidence="1" type="ORF">EVAR_57955_1</name>
</gene>
<sequence length="100" mass="11212">MVSRSLTSIGVKTQTIPATALSRATENGVFFDRPTRTVGTAQKKTSFHVIFAVKIIMIYPNADARVLYGRERAAMCLFMAFGRWLRAVALWSFVNPHYKG</sequence>